<protein>
    <submittedName>
        <fullName evidence="3">Uncharacterized protein</fullName>
    </submittedName>
</protein>
<proteinExistence type="predicted"/>
<evidence type="ECO:0000313" key="3">
    <source>
        <dbReference type="EMBL" id="CAA7410448.1"/>
    </source>
</evidence>
<keyword evidence="1" id="KW-0472">Membrane</keyword>
<dbReference type="PANTHER" id="PTHR37199">
    <property type="entry name" value="TRANSMEMBRANE PROTEIN"/>
    <property type="match status" value="1"/>
</dbReference>
<feature type="transmembrane region" description="Helical" evidence="1">
    <location>
        <begin position="20"/>
        <end position="42"/>
    </location>
</feature>
<name>A0A7I8LMG1_SPIIN</name>
<dbReference type="AlphaFoldDB" id="A0A7I8LMG1"/>
<sequence length="72" mass="7046">MRDWRWAAVEATGEGSYILVFYAAVGTLCLVAAAIFSCAGGASEDKDSAEPQIYGSGCSAGCGAGCGGGCGA</sequence>
<dbReference type="Proteomes" id="UP000663760">
    <property type="component" value="Chromosome 17"/>
</dbReference>
<dbReference type="EMBL" id="LR743604">
    <property type="protein sequence ID" value="CAA2634183.1"/>
    <property type="molecule type" value="Genomic_DNA"/>
</dbReference>
<evidence type="ECO:0000256" key="1">
    <source>
        <dbReference type="SAM" id="Phobius"/>
    </source>
</evidence>
<keyword evidence="1" id="KW-0812">Transmembrane</keyword>
<dbReference type="OrthoDB" id="1106094at2759"/>
<evidence type="ECO:0000313" key="2">
    <source>
        <dbReference type="EMBL" id="CAA2634183.1"/>
    </source>
</evidence>
<evidence type="ECO:0000313" key="4">
    <source>
        <dbReference type="Proteomes" id="UP000663760"/>
    </source>
</evidence>
<gene>
    <name evidence="2" type="ORF">SI7747_17019641</name>
    <name evidence="3" type="ORF">SI8410_17021126</name>
</gene>
<dbReference type="PANTHER" id="PTHR37199:SF5">
    <property type="entry name" value="TRANSMEMBRANE PROTEIN"/>
    <property type="match status" value="1"/>
</dbReference>
<dbReference type="EMBL" id="LR746280">
    <property type="protein sequence ID" value="CAA7410448.1"/>
    <property type="molecule type" value="Genomic_DNA"/>
</dbReference>
<reference evidence="3" key="1">
    <citation type="submission" date="2020-02" db="EMBL/GenBank/DDBJ databases">
        <authorList>
            <person name="Scholz U."/>
            <person name="Mascher M."/>
            <person name="Fiebig A."/>
        </authorList>
    </citation>
    <scope>NUCLEOTIDE SEQUENCE</scope>
</reference>
<organism evidence="3 4">
    <name type="scientific">Spirodela intermedia</name>
    <name type="common">Intermediate duckweed</name>
    <dbReference type="NCBI Taxonomy" id="51605"/>
    <lineage>
        <taxon>Eukaryota</taxon>
        <taxon>Viridiplantae</taxon>
        <taxon>Streptophyta</taxon>
        <taxon>Embryophyta</taxon>
        <taxon>Tracheophyta</taxon>
        <taxon>Spermatophyta</taxon>
        <taxon>Magnoliopsida</taxon>
        <taxon>Liliopsida</taxon>
        <taxon>Araceae</taxon>
        <taxon>Lemnoideae</taxon>
        <taxon>Spirodela</taxon>
    </lineage>
</organism>
<accession>A0A7I8LMG1</accession>
<keyword evidence="1" id="KW-1133">Transmembrane helix</keyword>
<keyword evidence="4" id="KW-1185">Reference proteome</keyword>